<dbReference type="AlphaFoldDB" id="A0AAE3GU17"/>
<evidence type="ECO:0000256" key="1">
    <source>
        <dbReference type="SAM" id="Phobius"/>
    </source>
</evidence>
<sequence>MKKLPWHSLLLLLFTDSIFGWLIAASELLLESDKDLFLWLLGAGYVMLIVLALTAPLTMIQTVYSTWLKSDTRALLSIIFSAFLAVILIRWIQLFIRILVLLSAGALARIDLQVAGYTPLQAFKILAVFSLTGYGLGIIAHQLVRVIF</sequence>
<accession>A0AAE3GU17</accession>
<keyword evidence="1" id="KW-1133">Transmembrane helix</keyword>
<protein>
    <submittedName>
        <fullName evidence="2">Uncharacterized protein</fullName>
    </submittedName>
</protein>
<keyword evidence="1" id="KW-0472">Membrane</keyword>
<keyword evidence="1" id="KW-0812">Transmembrane</keyword>
<name>A0AAE3GU17_9CYAN</name>
<feature type="transmembrane region" description="Helical" evidence="1">
    <location>
        <begin position="36"/>
        <end position="60"/>
    </location>
</feature>
<dbReference type="Proteomes" id="UP001204953">
    <property type="component" value="Unassembled WGS sequence"/>
</dbReference>
<dbReference type="RefSeq" id="WP_254011338.1">
    <property type="nucleotide sequence ID" value="NZ_JAMZMM010000061.1"/>
</dbReference>
<comment type="caution">
    <text evidence="2">The sequence shown here is derived from an EMBL/GenBank/DDBJ whole genome shotgun (WGS) entry which is preliminary data.</text>
</comment>
<proteinExistence type="predicted"/>
<feature type="transmembrane region" description="Helical" evidence="1">
    <location>
        <begin position="125"/>
        <end position="144"/>
    </location>
</feature>
<organism evidence="2 3">
    <name type="scientific">Limnofasciculus baicalensis BBK-W-15</name>
    <dbReference type="NCBI Taxonomy" id="2699891"/>
    <lineage>
        <taxon>Bacteria</taxon>
        <taxon>Bacillati</taxon>
        <taxon>Cyanobacteriota</taxon>
        <taxon>Cyanophyceae</taxon>
        <taxon>Coleofasciculales</taxon>
        <taxon>Coleofasciculaceae</taxon>
        <taxon>Limnofasciculus</taxon>
        <taxon>Limnofasciculus baicalensis</taxon>
    </lineage>
</organism>
<feature type="transmembrane region" description="Helical" evidence="1">
    <location>
        <begin position="72"/>
        <end position="92"/>
    </location>
</feature>
<evidence type="ECO:0000313" key="2">
    <source>
        <dbReference type="EMBL" id="MCP2728542.1"/>
    </source>
</evidence>
<gene>
    <name evidence="2" type="ORF">NJ959_08640</name>
</gene>
<evidence type="ECO:0000313" key="3">
    <source>
        <dbReference type="Proteomes" id="UP001204953"/>
    </source>
</evidence>
<reference evidence="2" key="1">
    <citation type="submission" date="2022-06" db="EMBL/GenBank/DDBJ databases">
        <title>New cyanobacteria of genus Symplocastrum in benthos of Lake Baikal.</title>
        <authorList>
            <person name="Sorokovikova E."/>
            <person name="Tikhonova I."/>
            <person name="Krasnopeev A."/>
            <person name="Evseev P."/>
            <person name="Gladkikh A."/>
            <person name="Belykh O."/>
        </authorList>
    </citation>
    <scope>NUCLEOTIDE SEQUENCE</scope>
    <source>
        <strain evidence="2">BBK-W-15</strain>
    </source>
</reference>
<keyword evidence="3" id="KW-1185">Reference proteome</keyword>
<dbReference type="EMBL" id="JAMZMM010000061">
    <property type="protein sequence ID" value="MCP2728542.1"/>
    <property type="molecule type" value="Genomic_DNA"/>
</dbReference>